<dbReference type="PANTHER" id="PTHR32099:SF92">
    <property type="entry name" value="CYSTEINE-RICH RECEPTOR-LIKE PROTEIN KINASE 11"/>
    <property type="match status" value="1"/>
</dbReference>
<protein>
    <recommendedName>
        <fullName evidence="3">Gnk2-homologous domain-containing protein</fullName>
    </recommendedName>
</protein>
<dbReference type="STRING" id="180498.A0A067K184"/>
<dbReference type="PROSITE" id="PS51473">
    <property type="entry name" value="GNK2"/>
    <property type="match status" value="1"/>
</dbReference>
<dbReference type="AlphaFoldDB" id="A0A067K184"/>
<dbReference type="Proteomes" id="UP000027138">
    <property type="component" value="Unassembled WGS sequence"/>
</dbReference>
<name>A0A067K184_JATCU</name>
<evidence type="ECO:0000313" key="4">
    <source>
        <dbReference type="EMBL" id="KDP26020.1"/>
    </source>
</evidence>
<dbReference type="CDD" id="cd23509">
    <property type="entry name" value="Gnk2-like"/>
    <property type="match status" value="1"/>
</dbReference>
<dbReference type="PANTHER" id="PTHR32099">
    <property type="entry name" value="CYSTEINE-RICH REPEAT SECRETORY PROTEIN"/>
    <property type="match status" value="1"/>
</dbReference>
<evidence type="ECO:0000256" key="2">
    <source>
        <dbReference type="ARBA" id="ARBA00022737"/>
    </source>
</evidence>
<dbReference type="InterPro" id="IPR038408">
    <property type="entry name" value="GNK2_sf"/>
</dbReference>
<gene>
    <name evidence="4" type="ORF">JCGZ_21053</name>
</gene>
<evidence type="ECO:0000256" key="1">
    <source>
        <dbReference type="ARBA" id="ARBA00022729"/>
    </source>
</evidence>
<keyword evidence="2" id="KW-0677">Repeat</keyword>
<accession>A0A067K184</accession>
<dbReference type="Pfam" id="PF01657">
    <property type="entry name" value="Stress-antifung"/>
    <property type="match status" value="1"/>
</dbReference>
<dbReference type="InterPro" id="IPR002902">
    <property type="entry name" value="GNK2"/>
</dbReference>
<dbReference type="EMBL" id="KK914930">
    <property type="protein sequence ID" value="KDP26020.1"/>
    <property type="molecule type" value="Genomic_DNA"/>
</dbReference>
<dbReference type="OrthoDB" id="4062651at2759"/>
<reference evidence="4 5" key="1">
    <citation type="journal article" date="2014" name="PLoS ONE">
        <title>Global Analysis of Gene Expression Profiles in Physic Nut (Jatropha curcas L.) Seedlings Exposed to Salt Stress.</title>
        <authorList>
            <person name="Zhang L."/>
            <person name="Zhang C."/>
            <person name="Wu P."/>
            <person name="Chen Y."/>
            <person name="Li M."/>
            <person name="Jiang H."/>
            <person name="Wu G."/>
        </authorList>
    </citation>
    <scope>NUCLEOTIDE SEQUENCE [LARGE SCALE GENOMIC DNA]</scope>
    <source>
        <strain evidence="5">cv. GZQX0401</strain>
        <tissue evidence="4">Young leaves</tissue>
    </source>
</reference>
<keyword evidence="5" id="KW-1185">Reference proteome</keyword>
<keyword evidence="1" id="KW-0732">Signal</keyword>
<organism evidence="4 5">
    <name type="scientific">Jatropha curcas</name>
    <name type="common">Barbados nut</name>
    <dbReference type="NCBI Taxonomy" id="180498"/>
    <lineage>
        <taxon>Eukaryota</taxon>
        <taxon>Viridiplantae</taxon>
        <taxon>Streptophyta</taxon>
        <taxon>Embryophyta</taxon>
        <taxon>Tracheophyta</taxon>
        <taxon>Spermatophyta</taxon>
        <taxon>Magnoliopsida</taxon>
        <taxon>eudicotyledons</taxon>
        <taxon>Gunneridae</taxon>
        <taxon>Pentapetalae</taxon>
        <taxon>rosids</taxon>
        <taxon>fabids</taxon>
        <taxon>Malpighiales</taxon>
        <taxon>Euphorbiaceae</taxon>
        <taxon>Crotonoideae</taxon>
        <taxon>Jatropheae</taxon>
        <taxon>Jatropha</taxon>
    </lineage>
</organism>
<evidence type="ECO:0000313" key="5">
    <source>
        <dbReference type="Proteomes" id="UP000027138"/>
    </source>
</evidence>
<sequence length="185" mass="20344">MQSIICIDFVFHLLIGINLYLANGALLHCYSTGNFTTNSTYAKNRALILSSLASNITANGGFYTTAVGQGTDKIYGLVLCRFDFLSEACSKCLNGAIEDITANCPKQKEAVAWRGDSCKIQYGNRLFFGQLELEPTAAAYNSNNFPSNINMEEFDQTWSSFVKVTATAPLKKLMQQLLIVFGGIY</sequence>
<dbReference type="Gene3D" id="3.30.430.20">
    <property type="entry name" value="Gnk2 domain, C-X8-C-X2-C motif"/>
    <property type="match status" value="1"/>
</dbReference>
<feature type="domain" description="Gnk2-homologous" evidence="3">
    <location>
        <begin position="23"/>
        <end position="127"/>
    </location>
</feature>
<evidence type="ECO:0000259" key="3">
    <source>
        <dbReference type="PROSITE" id="PS51473"/>
    </source>
</evidence>
<proteinExistence type="predicted"/>
<dbReference type="FunFam" id="3.30.430.20:FF:000003">
    <property type="entry name" value="Cysteine-rich RLK (RECEPTOR-like protein kinase) 10"/>
    <property type="match status" value="1"/>
</dbReference>